<dbReference type="GO" id="GO:0008146">
    <property type="term" value="F:sulfotransferase activity"/>
    <property type="evidence" value="ECO:0007669"/>
    <property type="project" value="InterPro"/>
</dbReference>
<name>A0A7Z0I271_9RHOB</name>
<dbReference type="RefSeq" id="WP_179907359.1">
    <property type="nucleotide sequence ID" value="NZ_JACBXS010000052.1"/>
</dbReference>
<dbReference type="PANTHER" id="PTHR12137:SF54">
    <property type="entry name" value="CARBOHYDRATE SULFOTRANSFERASE"/>
    <property type="match status" value="1"/>
</dbReference>
<keyword evidence="2 8" id="KW-0808">Transferase</keyword>
<sequence>MFYSRIARKIRAVTLGSSEVMPALKSSSNIDAIFVWIPKTAGSSLFRALEEQGCVKLKKLEHVRKADPRSGLVTFGHINVQELVEKRYLDREYYLKAKKFTFVRDPYDRALSLYYYIREKRPEGRRNPEILQTFESFLDHLVNGLHSKNGLYNAQDFSQCRPQIDWTNGIEFDFVGRFEEYEHELTRLVQKIGLRPLMVYQENASTRSDRVSDLSLEAKQMIEEIYSEDFSAFGYTFRK</sequence>
<proteinExistence type="predicted"/>
<evidence type="ECO:0000313" key="8">
    <source>
        <dbReference type="EMBL" id="NYS26566.1"/>
    </source>
</evidence>
<keyword evidence="6" id="KW-0472">Membrane</keyword>
<keyword evidence="7" id="KW-0325">Glycoprotein</keyword>
<comment type="caution">
    <text evidence="8">The sequence shown here is derived from an EMBL/GenBank/DDBJ whole genome shotgun (WGS) entry which is preliminary data.</text>
</comment>
<dbReference type="PANTHER" id="PTHR12137">
    <property type="entry name" value="CARBOHYDRATE SULFOTRANSFERASE"/>
    <property type="match status" value="1"/>
</dbReference>
<evidence type="ECO:0000256" key="5">
    <source>
        <dbReference type="ARBA" id="ARBA00023034"/>
    </source>
</evidence>
<keyword evidence="9" id="KW-1185">Reference proteome</keyword>
<dbReference type="GO" id="GO:0016020">
    <property type="term" value="C:membrane"/>
    <property type="evidence" value="ECO:0007669"/>
    <property type="project" value="InterPro"/>
</dbReference>
<dbReference type="InterPro" id="IPR005331">
    <property type="entry name" value="Sulfotransferase"/>
</dbReference>
<comment type="subcellular location">
    <subcellularLocation>
        <location evidence="1">Golgi apparatus membrane</location>
        <topology evidence="1">Single-pass type II membrane protein</topology>
    </subcellularLocation>
</comment>
<dbReference type="Proteomes" id="UP000529417">
    <property type="component" value="Unassembled WGS sequence"/>
</dbReference>
<dbReference type="SUPFAM" id="SSF52540">
    <property type="entry name" value="P-loop containing nucleoside triphosphate hydrolases"/>
    <property type="match status" value="1"/>
</dbReference>
<dbReference type="Gene3D" id="3.40.50.300">
    <property type="entry name" value="P-loop containing nucleotide triphosphate hydrolases"/>
    <property type="match status" value="1"/>
</dbReference>
<evidence type="ECO:0000256" key="1">
    <source>
        <dbReference type="ARBA" id="ARBA00004323"/>
    </source>
</evidence>
<gene>
    <name evidence="8" type="ORF">HUK65_16390</name>
</gene>
<dbReference type="AlphaFoldDB" id="A0A7Z0I271"/>
<evidence type="ECO:0000256" key="7">
    <source>
        <dbReference type="ARBA" id="ARBA00023180"/>
    </source>
</evidence>
<dbReference type="Pfam" id="PF03567">
    <property type="entry name" value="Sulfotransfer_2"/>
    <property type="match status" value="1"/>
</dbReference>
<dbReference type="EMBL" id="JACBXS010000052">
    <property type="protein sequence ID" value="NYS26566.1"/>
    <property type="molecule type" value="Genomic_DNA"/>
</dbReference>
<keyword evidence="3" id="KW-0812">Transmembrane</keyword>
<organism evidence="8 9">
    <name type="scientific">Rhabdonatronobacter sediminivivens</name>
    <dbReference type="NCBI Taxonomy" id="2743469"/>
    <lineage>
        <taxon>Bacteria</taxon>
        <taxon>Pseudomonadati</taxon>
        <taxon>Pseudomonadota</taxon>
        <taxon>Alphaproteobacteria</taxon>
        <taxon>Rhodobacterales</taxon>
        <taxon>Paracoccaceae</taxon>
        <taxon>Rhabdonatronobacter</taxon>
    </lineage>
</organism>
<dbReference type="InterPro" id="IPR018011">
    <property type="entry name" value="Carb_sulfotrans_8-10"/>
</dbReference>
<accession>A0A7Z0I271</accession>
<evidence type="ECO:0000256" key="2">
    <source>
        <dbReference type="ARBA" id="ARBA00022679"/>
    </source>
</evidence>
<evidence type="ECO:0000256" key="6">
    <source>
        <dbReference type="ARBA" id="ARBA00023136"/>
    </source>
</evidence>
<dbReference type="GO" id="GO:0016051">
    <property type="term" value="P:carbohydrate biosynthetic process"/>
    <property type="evidence" value="ECO:0007669"/>
    <property type="project" value="InterPro"/>
</dbReference>
<dbReference type="InterPro" id="IPR027417">
    <property type="entry name" value="P-loop_NTPase"/>
</dbReference>
<reference evidence="8 9" key="1">
    <citation type="journal article" date="2000" name="Arch. Microbiol.">
        <title>Rhodobaca bogoriensis gen. nov. and sp. nov., an alkaliphilic purple nonsulfur bacterium from African Rift Valley soda lakes.</title>
        <authorList>
            <person name="Milford A.D."/>
            <person name="Achenbach L.A."/>
            <person name="Jung D.O."/>
            <person name="Madigan M.T."/>
        </authorList>
    </citation>
    <scope>NUCLEOTIDE SEQUENCE [LARGE SCALE GENOMIC DNA]</scope>
    <source>
        <strain evidence="8 9">2376</strain>
    </source>
</reference>
<keyword evidence="5" id="KW-0333">Golgi apparatus</keyword>
<protein>
    <submittedName>
        <fullName evidence="8">Sulfotransferase family 2 domain-containing protein</fullName>
    </submittedName>
</protein>
<evidence type="ECO:0000256" key="3">
    <source>
        <dbReference type="ARBA" id="ARBA00022692"/>
    </source>
</evidence>
<evidence type="ECO:0000313" key="9">
    <source>
        <dbReference type="Proteomes" id="UP000529417"/>
    </source>
</evidence>
<keyword evidence="4" id="KW-1133">Transmembrane helix</keyword>
<evidence type="ECO:0000256" key="4">
    <source>
        <dbReference type="ARBA" id="ARBA00022989"/>
    </source>
</evidence>